<evidence type="ECO:0000259" key="2">
    <source>
        <dbReference type="Pfam" id="PF02834"/>
    </source>
</evidence>
<accession>A0ABW3A4P6</accession>
<feature type="domain" description="Phosphoesterase HXTX" evidence="2">
    <location>
        <begin position="19"/>
        <end position="97"/>
    </location>
</feature>
<keyword evidence="1" id="KW-0378">Hydrolase</keyword>
<feature type="non-terminal residue" evidence="3">
    <location>
        <position position="1"/>
    </location>
</feature>
<keyword evidence="3" id="KW-0436">Ligase</keyword>
<dbReference type="PANTHER" id="PTHR35561">
    <property type="entry name" value="RNA 2',3'-CYCLIC PHOSPHODIESTERASE"/>
    <property type="match status" value="1"/>
</dbReference>
<dbReference type="Pfam" id="PF02834">
    <property type="entry name" value="LigT_PEase"/>
    <property type="match status" value="1"/>
</dbReference>
<dbReference type="SUPFAM" id="SSF55144">
    <property type="entry name" value="LigT-like"/>
    <property type="match status" value="1"/>
</dbReference>
<organism evidence="3 4">
    <name type="scientific">Micromonospora azadirachtae</name>
    <dbReference type="NCBI Taxonomy" id="1970735"/>
    <lineage>
        <taxon>Bacteria</taxon>
        <taxon>Bacillati</taxon>
        <taxon>Actinomycetota</taxon>
        <taxon>Actinomycetes</taxon>
        <taxon>Micromonosporales</taxon>
        <taxon>Micromonosporaceae</taxon>
        <taxon>Micromonospora</taxon>
    </lineage>
</organism>
<dbReference type="PANTHER" id="PTHR35561:SF1">
    <property type="entry name" value="RNA 2',3'-CYCLIC PHOSPHODIESTERASE"/>
    <property type="match status" value="1"/>
</dbReference>
<dbReference type="Proteomes" id="UP001597053">
    <property type="component" value="Unassembled WGS sequence"/>
</dbReference>
<reference evidence="4" key="1">
    <citation type="journal article" date="2019" name="Int. J. Syst. Evol. Microbiol.">
        <title>The Global Catalogue of Microorganisms (GCM) 10K type strain sequencing project: providing services to taxonomists for standard genome sequencing and annotation.</title>
        <authorList>
            <consortium name="The Broad Institute Genomics Platform"/>
            <consortium name="The Broad Institute Genome Sequencing Center for Infectious Disease"/>
            <person name="Wu L."/>
            <person name="Ma J."/>
        </authorList>
    </citation>
    <scope>NUCLEOTIDE SEQUENCE [LARGE SCALE GENOMIC DNA]</scope>
    <source>
        <strain evidence="4">JCM 32148</strain>
    </source>
</reference>
<dbReference type="InterPro" id="IPR004175">
    <property type="entry name" value="RNA_CPDase"/>
</dbReference>
<evidence type="ECO:0000313" key="4">
    <source>
        <dbReference type="Proteomes" id="UP001597053"/>
    </source>
</evidence>
<comment type="caution">
    <text evidence="3">The sequence shown here is derived from an EMBL/GenBank/DDBJ whole genome shotgun (WGS) entry which is preliminary data.</text>
</comment>
<dbReference type="GO" id="GO:0016874">
    <property type="term" value="F:ligase activity"/>
    <property type="evidence" value="ECO:0007669"/>
    <property type="project" value="UniProtKB-KW"/>
</dbReference>
<dbReference type="Gene3D" id="3.90.1140.10">
    <property type="entry name" value="Cyclic phosphodiesterase"/>
    <property type="match status" value="1"/>
</dbReference>
<keyword evidence="4" id="KW-1185">Reference proteome</keyword>
<name>A0ABW3A4P6_9ACTN</name>
<evidence type="ECO:0000256" key="1">
    <source>
        <dbReference type="ARBA" id="ARBA00022801"/>
    </source>
</evidence>
<dbReference type="InterPro" id="IPR014051">
    <property type="entry name" value="Phosphoesterase_HXTX"/>
</dbReference>
<dbReference type="InterPro" id="IPR009097">
    <property type="entry name" value="Cyclic_Pdiesterase"/>
</dbReference>
<protein>
    <submittedName>
        <fullName evidence="3">2'-5' RNA ligase family protein</fullName>
    </submittedName>
</protein>
<proteinExistence type="predicted"/>
<evidence type="ECO:0000313" key="3">
    <source>
        <dbReference type="EMBL" id="MFD0785905.1"/>
    </source>
</evidence>
<gene>
    <name evidence="3" type="ORF">ACFQZ8_18525</name>
</gene>
<dbReference type="EMBL" id="JBHTHM010001049">
    <property type="protein sequence ID" value="MFD0785905.1"/>
    <property type="molecule type" value="Genomic_DNA"/>
</dbReference>
<sequence>GGRFGRGRLTVLWVDVRGETEALATLARLIRSRLRSARLPYDEKPFRAHLTIARPGDRIDEADLDADRVTLDGYLGPEWPAAELLLMRSHPGPRPRYDRLAAWPL</sequence>